<evidence type="ECO:0000259" key="1">
    <source>
        <dbReference type="PROSITE" id="PS51186"/>
    </source>
</evidence>
<evidence type="ECO:0000313" key="3">
    <source>
        <dbReference type="Proteomes" id="UP000559010"/>
    </source>
</evidence>
<dbReference type="InterPro" id="IPR050276">
    <property type="entry name" value="MshD_Acetyltransferase"/>
</dbReference>
<dbReference type="Pfam" id="PF13673">
    <property type="entry name" value="Acetyltransf_10"/>
    <property type="match status" value="1"/>
</dbReference>
<dbReference type="CDD" id="cd04301">
    <property type="entry name" value="NAT_SF"/>
    <property type="match status" value="1"/>
</dbReference>
<dbReference type="GO" id="GO:0016747">
    <property type="term" value="F:acyltransferase activity, transferring groups other than amino-acyl groups"/>
    <property type="evidence" value="ECO:0007669"/>
    <property type="project" value="InterPro"/>
</dbReference>
<keyword evidence="2" id="KW-0808">Transferase</keyword>
<gene>
    <name evidence="2" type="ORF">HH304_04855</name>
</gene>
<reference evidence="2 3" key="1">
    <citation type="submission" date="2020-04" db="EMBL/GenBank/DDBJ databases">
        <title>Flammeovirgaceae bacterium KN852 isolated from deep sea.</title>
        <authorList>
            <person name="Zhang D.-C."/>
        </authorList>
    </citation>
    <scope>NUCLEOTIDE SEQUENCE [LARGE SCALE GENOMIC DNA]</scope>
    <source>
        <strain evidence="2 3">KN852</strain>
    </source>
</reference>
<organism evidence="2 3">
    <name type="scientific">Marinigracilibium pacificum</name>
    <dbReference type="NCBI Taxonomy" id="2729599"/>
    <lineage>
        <taxon>Bacteria</taxon>
        <taxon>Pseudomonadati</taxon>
        <taxon>Bacteroidota</taxon>
        <taxon>Cytophagia</taxon>
        <taxon>Cytophagales</taxon>
        <taxon>Flammeovirgaceae</taxon>
        <taxon>Marinigracilibium</taxon>
    </lineage>
</organism>
<dbReference type="Pfam" id="PF00583">
    <property type="entry name" value="Acetyltransf_1"/>
    <property type="match status" value="1"/>
</dbReference>
<dbReference type="Gene3D" id="3.40.630.30">
    <property type="match status" value="2"/>
</dbReference>
<name>A0A848J0C5_9BACT</name>
<dbReference type="PANTHER" id="PTHR43617:SF34">
    <property type="entry name" value="PUTATIVE-RELATED"/>
    <property type="match status" value="1"/>
</dbReference>
<evidence type="ECO:0000313" key="2">
    <source>
        <dbReference type="EMBL" id="NMM47719.1"/>
    </source>
</evidence>
<sequence length="284" mass="32542">MVISSLKNVSLPQIYEAFNNAFTDYESQWTKDEFKNMLIRRGFNPGLSFAAYDGNDIVSFTLNGIGKFNGKYTAYDTGTGTVKGYRGKGLVSDIFNHSLPYLKKQKIEQYLLEVLKHNSKAFSIYTNIGFKISREFNYYKQKVSDLTIDTTLQNQKVTFKEINIQDIGSLVDYWEFIPSWQNSLDAIMRDQDKFKTIGAFIDQKLIGYCIVEPDSGDIPQFFVNKAHRHNGIGSELIKKASTHIKHDTIKFINIEKSCHSVTGFLESMNIHLSGNQYEMIKKLN</sequence>
<dbReference type="InterPro" id="IPR000182">
    <property type="entry name" value="GNAT_dom"/>
</dbReference>
<dbReference type="AlphaFoldDB" id="A0A848J0C5"/>
<dbReference type="InterPro" id="IPR016181">
    <property type="entry name" value="Acyl_CoA_acyltransferase"/>
</dbReference>
<dbReference type="SUPFAM" id="SSF55729">
    <property type="entry name" value="Acyl-CoA N-acyltransferases (Nat)"/>
    <property type="match status" value="2"/>
</dbReference>
<feature type="domain" description="N-acetyltransferase" evidence="1">
    <location>
        <begin position="157"/>
        <end position="284"/>
    </location>
</feature>
<feature type="domain" description="N-acetyltransferase" evidence="1">
    <location>
        <begin position="1"/>
        <end position="153"/>
    </location>
</feature>
<dbReference type="Proteomes" id="UP000559010">
    <property type="component" value="Unassembled WGS sequence"/>
</dbReference>
<accession>A0A848J0C5</accession>
<comment type="caution">
    <text evidence="2">The sequence shown here is derived from an EMBL/GenBank/DDBJ whole genome shotgun (WGS) entry which is preliminary data.</text>
</comment>
<dbReference type="PANTHER" id="PTHR43617">
    <property type="entry name" value="L-AMINO ACID N-ACETYLTRANSFERASE"/>
    <property type="match status" value="1"/>
</dbReference>
<dbReference type="EMBL" id="JABBNU010000003">
    <property type="protein sequence ID" value="NMM47719.1"/>
    <property type="molecule type" value="Genomic_DNA"/>
</dbReference>
<keyword evidence="3" id="KW-1185">Reference proteome</keyword>
<protein>
    <submittedName>
        <fullName evidence="2">GNAT family N-acetyltransferase</fullName>
    </submittedName>
</protein>
<dbReference type="PROSITE" id="PS51186">
    <property type="entry name" value="GNAT"/>
    <property type="match status" value="2"/>
</dbReference>
<dbReference type="RefSeq" id="WP_169678527.1">
    <property type="nucleotide sequence ID" value="NZ_JABBNU010000003.1"/>
</dbReference>
<proteinExistence type="predicted"/>